<gene>
    <name evidence="1" type="ORF">SAMN06296416_1016</name>
</gene>
<evidence type="ECO:0000313" key="1">
    <source>
        <dbReference type="EMBL" id="SOD50227.1"/>
    </source>
</evidence>
<reference evidence="1 2" key="1">
    <citation type="submission" date="2017-09" db="EMBL/GenBank/DDBJ databases">
        <authorList>
            <person name="Ehlers B."/>
            <person name="Leendertz F.H."/>
        </authorList>
    </citation>
    <scope>NUCLEOTIDE SEQUENCE [LARGE SCALE GENOMIC DNA]</scope>
    <source>
        <strain evidence="1 2">CGMCC 1.10978</strain>
    </source>
</reference>
<accession>A0A286CUZ5</accession>
<organism evidence="1 2">
    <name type="scientific">Pseudoxanthomonas wuyuanensis</name>
    <dbReference type="NCBI Taxonomy" id="1073196"/>
    <lineage>
        <taxon>Bacteria</taxon>
        <taxon>Pseudomonadati</taxon>
        <taxon>Pseudomonadota</taxon>
        <taxon>Gammaproteobacteria</taxon>
        <taxon>Lysobacterales</taxon>
        <taxon>Lysobacteraceae</taxon>
        <taxon>Pseudoxanthomonas</taxon>
    </lineage>
</organism>
<sequence length="135" mass="15711">MKTPIVEVRQHNLAVLTEFDGVFLNAVMQTRHNMLNNKTCHVIDSNGDLWSFTFAHTNHIGIRKVISALLWNISYDQYTYTKESNISVRRFRDIVEPHQRDLDPDRSEMAVALYESLATCDFSDPLRNHIHLLNL</sequence>
<proteinExistence type="predicted"/>
<keyword evidence="2" id="KW-1185">Reference proteome</keyword>
<dbReference type="EMBL" id="OCND01000001">
    <property type="protein sequence ID" value="SOD50227.1"/>
    <property type="molecule type" value="Genomic_DNA"/>
</dbReference>
<dbReference type="Proteomes" id="UP000219374">
    <property type="component" value="Unassembled WGS sequence"/>
</dbReference>
<dbReference type="AlphaFoldDB" id="A0A286CUZ5"/>
<name>A0A286CUZ5_9GAMM</name>
<evidence type="ECO:0000313" key="2">
    <source>
        <dbReference type="Proteomes" id="UP000219374"/>
    </source>
</evidence>
<protein>
    <submittedName>
        <fullName evidence="1">Uncharacterized protein</fullName>
    </submittedName>
</protein>